<comment type="caution">
    <text evidence="2">The sequence shown here is derived from an EMBL/GenBank/DDBJ whole genome shotgun (WGS) entry which is preliminary data.</text>
</comment>
<gene>
    <name evidence="2" type="ORF">ACGTZG_09030</name>
</gene>
<sequence>MSNYIMYGIIIFLIIIIGLLYYKIKVLERQIIALVIAGTLGLIIMERTLSYDTVKEIVKYMLHLSNIDSSDRTLKGVVDSYNNLKETAVNIKHVFKIN</sequence>
<protein>
    <submittedName>
        <fullName evidence="2">Uncharacterized protein</fullName>
    </submittedName>
</protein>
<dbReference type="Proteomes" id="UP001605989">
    <property type="component" value="Unassembled WGS sequence"/>
</dbReference>
<reference evidence="2 3" key="1">
    <citation type="submission" date="2024-10" db="EMBL/GenBank/DDBJ databases">
        <authorList>
            <person name="Sang B.-I."/>
            <person name="Prabhaharan D."/>
        </authorList>
    </citation>
    <scope>NUCLEOTIDE SEQUENCE [LARGE SCALE GENOMIC DNA]</scope>
    <source>
        <strain evidence="2 3">MH</strain>
    </source>
</reference>
<evidence type="ECO:0000313" key="3">
    <source>
        <dbReference type="Proteomes" id="UP001605989"/>
    </source>
</evidence>
<feature type="transmembrane region" description="Helical" evidence="1">
    <location>
        <begin position="31"/>
        <end position="49"/>
    </location>
</feature>
<keyword evidence="3" id="KW-1185">Reference proteome</keyword>
<name>A0ABW7DSK3_9FIRM</name>
<keyword evidence="1" id="KW-0472">Membrane</keyword>
<keyword evidence="1" id="KW-1133">Transmembrane helix</keyword>
<feature type="transmembrane region" description="Helical" evidence="1">
    <location>
        <begin position="6"/>
        <end position="24"/>
    </location>
</feature>
<accession>A0ABW7DSK3</accession>
<proteinExistence type="predicted"/>
<organism evidence="2 3">
    <name type="scientific">Megasphaera hexanoica</name>
    <dbReference type="NCBI Taxonomy" id="1675036"/>
    <lineage>
        <taxon>Bacteria</taxon>
        <taxon>Bacillati</taxon>
        <taxon>Bacillota</taxon>
        <taxon>Negativicutes</taxon>
        <taxon>Veillonellales</taxon>
        <taxon>Veillonellaceae</taxon>
        <taxon>Megasphaera</taxon>
    </lineage>
</organism>
<evidence type="ECO:0000256" key="1">
    <source>
        <dbReference type="SAM" id="Phobius"/>
    </source>
</evidence>
<dbReference type="RefSeq" id="WP_113855669.1">
    <property type="nucleotide sequence ID" value="NZ_CP011940.1"/>
</dbReference>
<dbReference type="EMBL" id="JBIEKR010000007">
    <property type="protein sequence ID" value="MFG6273329.1"/>
    <property type="molecule type" value="Genomic_DNA"/>
</dbReference>
<evidence type="ECO:0000313" key="2">
    <source>
        <dbReference type="EMBL" id="MFG6273329.1"/>
    </source>
</evidence>
<keyword evidence="1" id="KW-0812">Transmembrane</keyword>